<feature type="domain" description="Sensor histidine kinase NatK-like C-terminal" evidence="1">
    <location>
        <begin position="28"/>
        <end position="61"/>
    </location>
</feature>
<dbReference type="Proteomes" id="UP000285290">
    <property type="component" value="Unassembled WGS sequence"/>
</dbReference>
<reference evidence="2 3" key="1">
    <citation type="submission" date="2018-08" db="EMBL/GenBank/DDBJ databases">
        <title>A genome reference for cultivated species of the human gut microbiota.</title>
        <authorList>
            <person name="Zou Y."/>
            <person name="Xue W."/>
            <person name="Luo G."/>
        </authorList>
    </citation>
    <scope>NUCLEOTIDE SEQUENCE [LARGE SCALE GENOMIC DNA]</scope>
    <source>
        <strain evidence="2 3">AM29-10</strain>
    </source>
</reference>
<organism evidence="2 3">
    <name type="scientific">Agathobacter rectalis</name>
    <dbReference type="NCBI Taxonomy" id="39491"/>
    <lineage>
        <taxon>Bacteria</taxon>
        <taxon>Bacillati</taxon>
        <taxon>Bacillota</taxon>
        <taxon>Clostridia</taxon>
        <taxon>Lachnospirales</taxon>
        <taxon>Lachnospiraceae</taxon>
        <taxon>Agathobacter</taxon>
    </lineage>
</organism>
<dbReference type="Pfam" id="PF14501">
    <property type="entry name" value="HATPase_c_5"/>
    <property type="match status" value="1"/>
</dbReference>
<dbReference type="AlphaFoldDB" id="A0A414IUE4"/>
<dbReference type="EMBL" id="QSKC01000007">
    <property type="protein sequence ID" value="RHE32363.1"/>
    <property type="molecule type" value="Genomic_DNA"/>
</dbReference>
<dbReference type="InterPro" id="IPR032834">
    <property type="entry name" value="NatK-like_C"/>
</dbReference>
<protein>
    <submittedName>
        <fullName evidence="2">GHKL domain-containing protein</fullName>
    </submittedName>
</protein>
<name>A0A414IUE4_9FIRM</name>
<evidence type="ECO:0000313" key="2">
    <source>
        <dbReference type="EMBL" id="RHE32363.1"/>
    </source>
</evidence>
<sequence>MLHTILINSNIIQKSIDMCYLVEFRCYLTKNHPHGIGIKNVRKVVSDLNGQIDISYTDNTHIRLLLPHNRNIINCNFQ</sequence>
<evidence type="ECO:0000313" key="3">
    <source>
        <dbReference type="Proteomes" id="UP000285290"/>
    </source>
</evidence>
<accession>A0A414IUE4</accession>
<comment type="caution">
    <text evidence="2">The sequence shown here is derived from an EMBL/GenBank/DDBJ whole genome shotgun (WGS) entry which is preliminary data.</text>
</comment>
<gene>
    <name evidence="2" type="ORF">DW753_07185</name>
</gene>
<evidence type="ECO:0000259" key="1">
    <source>
        <dbReference type="Pfam" id="PF14501"/>
    </source>
</evidence>
<proteinExistence type="predicted"/>